<protein>
    <submittedName>
        <fullName evidence="4">OmpA family protein</fullName>
    </submittedName>
</protein>
<dbReference type="PROSITE" id="PS51123">
    <property type="entry name" value="OMPA_2"/>
    <property type="match status" value="1"/>
</dbReference>
<dbReference type="PANTHER" id="PTHR30329">
    <property type="entry name" value="STATOR ELEMENT OF FLAGELLAR MOTOR COMPLEX"/>
    <property type="match status" value="1"/>
</dbReference>
<dbReference type="CDD" id="cd07185">
    <property type="entry name" value="OmpA_C-like"/>
    <property type="match status" value="1"/>
</dbReference>
<keyword evidence="1 2" id="KW-0472">Membrane</keyword>
<feature type="transmembrane region" description="Helical" evidence="2">
    <location>
        <begin position="21"/>
        <end position="41"/>
    </location>
</feature>
<keyword evidence="5" id="KW-1185">Reference proteome</keyword>
<reference evidence="4 5" key="1">
    <citation type="journal article" date="2020" name="Nature">
        <title>Bacterial chemolithoautotrophy via manganese oxidation.</title>
        <authorList>
            <person name="Yu H."/>
            <person name="Leadbetter J.R."/>
        </authorList>
    </citation>
    <scope>NUCLEOTIDE SEQUENCE [LARGE SCALE GENOMIC DNA]</scope>
    <source>
        <strain evidence="4 5">Mn-1</strain>
    </source>
</reference>
<dbReference type="Proteomes" id="UP000534783">
    <property type="component" value="Unassembled WGS sequence"/>
</dbReference>
<evidence type="ECO:0000313" key="5">
    <source>
        <dbReference type="Proteomes" id="UP000534783"/>
    </source>
</evidence>
<organism evidence="4 5">
    <name type="scientific">Candidatus Manganitrophus noduliformans</name>
    <dbReference type="NCBI Taxonomy" id="2606439"/>
    <lineage>
        <taxon>Bacteria</taxon>
        <taxon>Pseudomonadati</taxon>
        <taxon>Nitrospirota</taxon>
        <taxon>Nitrospiria</taxon>
        <taxon>Candidatus Troglogloeales</taxon>
        <taxon>Candidatus Manganitrophaceae</taxon>
        <taxon>Candidatus Manganitrophus</taxon>
    </lineage>
</organism>
<keyword evidence="2" id="KW-0812">Transmembrane</keyword>
<dbReference type="InterPro" id="IPR006665">
    <property type="entry name" value="OmpA-like"/>
</dbReference>
<name>A0A7X6ICQ6_9BACT</name>
<dbReference type="Pfam" id="PF00691">
    <property type="entry name" value="OmpA"/>
    <property type="match status" value="1"/>
</dbReference>
<dbReference type="InterPro" id="IPR036737">
    <property type="entry name" value="OmpA-like_sf"/>
</dbReference>
<dbReference type="AlphaFoldDB" id="A0A7X6ICQ6"/>
<dbReference type="Gene3D" id="3.30.1330.60">
    <property type="entry name" value="OmpA-like domain"/>
    <property type="match status" value="1"/>
</dbReference>
<comment type="caution">
    <text evidence="4">The sequence shown here is derived from an EMBL/GenBank/DDBJ whole genome shotgun (WGS) entry which is preliminary data.</text>
</comment>
<evidence type="ECO:0000256" key="2">
    <source>
        <dbReference type="SAM" id="Phobius"/>
    </source>
</evidence>
<evidence type="ECO:0000259" key="3">
    <source>
        <dbReference type="PROSITE" id="PS51123"/>
    </source>
</evidence>
<sequence>MRGAGREMARKTATEGGSASGASLVMSVSLNLILLVFFVYINTIGVNDEEKIKKALGSLVGRFGILPGGAHLSEGDETLPPGPPIVSIDEAPVNMMEHFRNLMKQEQLSDTVIISAKGADVILNLPEELLFPPGSADLRPGVTPVLVGIAEILQRSSLPVRVEGHTDDVPIRTARFPSNWELSATRAVSVLKVLEGPGGIPKERLSAMGFAEHRPLVENDSPEKRARNRRVHLVLVGEKDGQKK</sequence>
<dbReference type="InterPro" id="IPR050330">
    <property type="entry name" value="Bact_OuterMem_StrucFunc"/>
</dbReference>
<proteinExistence type="predicted"/>
<feature type="domain" description="OmpA-like" evidence="3">
    <location>
        <begin position="118"/>
        <end position="239"/>
    </location>
</feature>
<gene>
    <name evidence="4" type="ORF">MNODULE_20100</name>
</gene>
<evidence type="ECO:0000256" key="1">
    <source>
        <dbReference type="PROSITE-ProRule" id="PRU00473"/>
    </source>
</evidence>
<dbReference type="EMBL" id="VTOW01000005">
    <property type="protein sequence ID" value="NKE73061.1"/>
    <property type="molecule type" value="Genomic_DNA"/>
</dbReference>
<evidence type="ECO:0000313" key="4">
    <source>
        <dbReference type="EMBL" id="NKE73061.1"/>
    </source>
</evidence>
<dbReference type="GO" id="GO:0016020">
    <property type="term" value="C:membrane"/>
    <property type="evidence" value="ECO:0007669"/>
    <property type="project" value="UniProtKB-UniRule"/>
</dbReference>
<accession>A0A7X6ICQ6</accession>
<dbReference type="PANTHER" id="PTHR30329:SF21">
    <property type="entry name" value="LIPOPROTEIN YIAD-RELATED"/>
    <property type="match status" value="1"/>
</dbReference>
<keyword evidence="2" id="KW-1133">Transmembrane helix</keyword>
<dbReference type="SUPFAM" id="SSF103088">
    <property type="entry name" value="OmpA-like"/>
    <property type="match status" value="1"/>
</dbReference>